<dbReference type="AlphaFoldDB" id="A0A1X2G3G6"/>
<comment type="caution">
    <text evidence="2">The sequence shown here is derived from an EMBL/GenBank/DDBJ whole genome shotgun (WGS) entry which is preliminary data.</text>
</comment>
<dbReference type="EMBL" id="MCGT01000052">
    <property type="protein sequence ID" value="ORX43843.1"/>
    <property type="molecule type" value="Genomic_DNA"/>
</dbReference>
<organism evidence="2 3">
    <name type="scientific">Hesseltinella vesiculosa</name>
    <dbReference type="NCBI Taxonomy" id="101127"/>
    <lineage>
        <taxon>Eukaryota</taxon>
        <taxon>Fungi</taxon>
        <taxon>Fungi incertae sedis</taxon>
        <taxon>Mucoromycota</taxon>
        <taxon>Mucoromycotina</taxon>
        <taxon>Mucoromycetes</taxon>
        <taxon>Mucorales</taxon>
        <taxon>Cunninghamellaceae</taxon>
        <taxon>Hesseltinella</taxon>
    </lineage>
</organism>
<feature type="region of interest" description="Disordered" evidence="1">
    <location>
        <begin position="1"/>
        <end position="42"/>
    </location>
</feature>
<evidence type="ECO:0000313" key="2">
    <source>
        <dbReference type="EMBL" id="ORX43843.1"/>
    </source>
</evidence>
<reference evidence="2 3" key="1">
    <citation type="submission" date="2016-07" db="EMBL/GenBank/DDBJ databases">
        <title>Pervasive Adenine N6-methylation of Active Genes in Fungi.</title>
        <authorList>
            <consortium name="DOE Joint Genome Institute"/>
            <person name="Mondo S.J."/>
            <person name="Dannebaum R.O."/>
            <person name="Kuo R.C."/>
            <person name="Labutti K."/>
            <person name="Haridas S."/>
            <person name="Kuo A."/>
            <person name="Salamov A."/>
            <person name="Ahrendt S.R."/>
            <person name="Lipzen A."/>
            <person name="Sullivan W."/>
            <person name="Andreopoulos W.B."/>
            <person name="Clum A."/>
            <person name="Lindquist E."/>
            <person name="Daum C."/>
            <person name="Ramamoorthy G.K."/>
            <person name="Gryganskyi A."/>
            <person name="Culley D."/>
            <person name="Magnuson J.K."/>
            <person name="James T.Y."/>
            <person name="O'Malley M.A."/>
            <person name="Stajich J.E."/>
            <person name="Spatafora J.W."/>
            <person name="Visel A."/>
            <person name="Grigoriev I.V."/>
        </authorList>
    </citation>
    <scope>NUCLEOTIDE SEQUENCE [LARGE SCALE GENOMIC DNA]</scope>
    <source>
        <strain evidence="2 3">NRRL 3301</strain>
    </source>
</reference>
<name>A0A1X2G3G6_9FUNG</name>
<gene>
    <name evidence="2" type="ORF">DM01DRAFT_1340596</name>
</gene>
<evidence type="ECO:0000313" key="3">
    <source>
        <dbReference type="Proteomes" id="UP000242146"/>
    </source>
</evidence>
<protein>
    <submittedName>
        <fullName evidence="2">Uncharacterized protein</fullName>
    </submittedName>
</protein>
<keyword evidence="3" id="KW-1185">Reference proteome</keyword>
<evidence type="ECO:0000256" key="1">
    <source>
        <dbReference type="SAM" id="MobiDB-lite"/>
    </source>
</evidence>
<proteinExistence type="predicted"/>
<sequence>MSQVLAETPSMGTFAIPKRKPKKLWRHDSNVGSSFSSQRQPVTDLAPPYPVYEGNPIPGYYPYVMAYSSVPPPYTPVPPSTVMPCFPHVAPLLSPAQSPVSLPFPLIGPAPGSVPVYLNSKDTNISYIHPSLPSSYPRGDPVQYPSYHQYSSLPVSYASELPPPPISPIDTLDPSSS</sequence>
<feature type="compositionally biased region" description="Polar residues" evidence="1">
    <location>
        <begin position="30"/>
        <end position="41"/>
    </location>
</feature>
<accession>A0A1X2G3G6</accession>
<dbReference type="Proteomes" id="UP000242146">
    <property type="component" value="Unassembled WGS sequence"/>
</dbReference>